<dbReference type="SUPFAM" id="SSF53335">
    <property type="entry name" value="S-adenosyl-L-methionine-dependent methyltransferases"/>
    <property type="match status" value="2"/>
</dbReference>
<dbReference type="NCBIfam" id="TIGR00675">
    <property type="entry name" value="dcm"/>
    <property type="match status" value="1"/>
</dbReference>
<dbReference type="Gene3D" id="3.90.120.10">
    <property type="entry name" value="DNA Methylase, subunit A, domain 2"/>
    <property type="match status" value="1"/>
</dbReference>
<dbReference type="EMBL" id="JRNN01000070">
    <property type="protein sequence ID" value="KGF34415.1"/>
    <property type="molecule type" value="Genomic_DNA"/>
</dbReference>
<dbReference type="RefSeq" id="WP_023057086.1">
    <property type="nucleotide sequence ID" value="NZ_JRNN01000070.1"/>
</dbReference>
<keyword evidence="3 6" id="KW-0949">S-adenosyl-L-methionine</keyword>
<comment type="caution">
    <text evidence="9">The sequence shown here is derived from an EMBL/GenBank/DDBJ whole genome shotgun (WGS) entry which is preliminary data.</text>
</comment>
<dbReference type="PANTHER" id="PTHR10629">
    <property type="entry name" value="CYTOSINE-SPECIFIC METHYLTRANSFERASE"/>
    <property type="match status" value="1"/>
</dbReference>
<dbReference type="AlphaFoldDB" id="A0A095ZI38"/>
<keyword evidence="2 6" id="KW-0808">Transferase</keyword>
<evidence type="ECO:0000256" key="7">
    <source>
        <dbReference type="RuleBase" id="RU000416"/>
    </source>
</evidence>
<dbReference type="PROSITE" id="PS00095">
    <property type="entry name" value="C5_MTASE_2"/>
    <property type="match status" value="1"/>
</dbReference>
<dbReference type="PRINTS" id="PR00105">
    <property type="entry name" value="C5METTRFRASE"/>
</dbReference>
<comment type="catalytic activity">
    <reaction evidence="5 8">
        <text>a 2'-deoxycytidine in DNA + S-adenosyl-L-methionine = a 5-methyl-2'-deoxycytidine in DNA + S-adenosyl-L-homocysteine + H(+)</text>
        <dbReference type="Rhea" id="RHEA:13681"/>
        <dbReference type="Rhea" id="RHEA-COMP:11369"/>
        <dbReference type="Rhea" id="RHEA-COMP:11370"/>
        <dbReference type="ChEBI" id="CHEBI:15378"/>
        <dbReference type="ChEBI" id="CHEBI:57856"/>
        <dbReference type="ChEBI" id="CHEBI:59789"/>
        <dbReference type="ChEBI" id="CHEBI:85452"/>
        <dbReference type="ChEBI" id="CHEBI:85454"/>
        <dbReference type="EC" id="2.1.1.37"/>
    </reaction>
</comment>
<gene>
    <name evidence="9" type="ORF">HMPREF2137_08245</name>
</gene>
<evidence type="ECO:0000256" key="4">
    <source>
        <dbReference type="ARBA" id="ARBA00022747"/>
    </source>
</evidence>
<evidence type="ECO:0000256" key="1">
    <source>
        <dbReference type="ARBA" id="ARBA00022603"/>
    </source>
</evidence>
<evidence type="ECO:0000256" key="2">
    <source>
        <dbReference type="ARBA" id="ARBA00022679"/>
    </source>
</evidence>
<dbReference type="GO" id="GO:0003677">
    <property type="term" value="F:DNA binding"/>
    <property type="evidence" value="ECO:0007669"/>
    <property type="project" value="TreeGrafter"/>
</dbReference>
<comment type="similarity">
    <text evidence="6 7">Belongs to the class I-like SAM-binding methyltransferase superfamily. C5-methyltransferase family.</text>
</comment>
<evidence type="ECO:0000256" key="3">
    <source>
        <dbReference type="ARBA" id="ARBA00022691"/>
    </source>
</evidence>
<feature type="active site" evidence="6">
    <location>
        <position position="219"/>
    </location>
</feature>
<dbReference type="PROSITE" id="PS51679">
    <property type="entry name" value="SAM_MT_C5"/>
    <property type="match status" value="2"/>
</dbReference>
<dbReference type="OrthoDB" id="32195at2"/>
<organism evidence="9 10">
    <name type="scientific">Hoylesella buccalis DNF00853</name>
    <dbReference type="NCBI Taxonomy" id="1401074"/>
    <lineage>
        <taxon>Bacteria</taxon>
        <taxon>Pseudomonadati</taxon>
        <taxon>Bacteroidota</taxon>
        <taxon>Bacteroidia</taxon>
        <taxon>Bacteroidales</taxon>
        <taxon>Prevotellaceae</taxon>
        <taxon>Hoylesella</taxon>
    </lineage>
</organism>
<dbReference type="GO" id="GO:0009307">
    <property type="term" value="P:DNA restriction-modification system"/>
    <property type="evidence" value="ECO:0007669"/>
    <property type="project" value="UniProtKB-KW"/>
</dbReference>
<protein>
    <recommendedName>
        <fullName evidence="8">Cytosine-specific methyltransferase</fullName>
        <ecNumber evidence="8">2.1.1.37</ecNumber>
    </recommendedName>
</protein>
<dbReference type="PANTHER" id="PTHR10629:SF52">
    <property type="entry name" value="DNA (CYTOSINE-5)-METHYLTRANSFERASE 1"/>
    <property type="match status" value="1"/>
</dbReference>
<dbReference type="InterPro" id="IPR031303">
    <property type="entry name" value="C5_meth_CS"/>
</dbReference>
<accession>A0A095ZI38</accession>
<dbReference type="EC" id="2.1.1.37" evidence="8"/>
<evidence type="ECO:0000256" key="8">
    <source>
        <dbReference type="RuleBase" id="RU000417"/>
    </source>
</evidence>
<dbReference type="GO" id="GO:0044027">
    <property type="term" value="P:negative regulation of gene expression via chromosomal CpG island methylation"/>
    <property type="evidence" value="ECO:0007669"/>
    <property type="project" value="TreeGrafter"/>
</dbReference>
<keyword evidence="1 6" id="KW-0489">Methyltransferase</keyword>
<reference evidence="9 10" key="1">
    <citation type="submission" date="2014-07" db="EMBL/GenBank/DDBJ databases">
        <authorList>
            <person name="McCorrison J."/>
            <person name="Sanka R."/>
            <person name="Torralba M."/>
            <person name="Gillis M."/>
            <person name="Haft D.H."/>
            <person name="Methe B."/>
            <person name="Sutton G."/>
            <person name="Nelson K.E."/>
        </authorList>
    </citation>
    <scope>NUCLEOTIDE SEQUENCE [LARGE SCALE GENOMIC DNA]</scope>
    <source>
        <strain evidence="9 10">DNF00853</strain>
    </source>
</reference>
<dbReference type="GO" id="GO:0003886">
    <property type="term" value="F:DNA (cytosine-5-)-methyltransferase activity"/>
    <property type="evidence" value="ECO:0007669"/>
    <property type="project" value="UniProtKB-EC"/>
</dbReference>
<evidence type="ECO:0000313" key="10">
    <source>
        <dbReference type="Proteomes" id="UP000029556"/>
    </source>
</evidence>
<proteinExistence type="inferred from homology"/>
<dbReference type="PROSITE" id="PS00094">
    <property type="entry name" value="C5_MTASE_1"/>
    <property type="match status" value="1"/>
</dbReference>
<evidence type="ECO:0000256" key="6">
    <source>
        <dbReference type="PROSITE-ProRule" id="PRU01016"/>
    </source>
</evidence>
<sequence>MILYNHVAYKLGPHEKEVASYIPEGGNWKDIPLSVTDKRLEGIRATGGRTTYYGRLKWNAPSYTIATYFNRVGNGCNLHPSQLRVMSTREAARLQSFPDDFIFVGSKASQYKQIGNAVPPLLARMVSMLIKPHLNSYNFVDLFAGCGGLSEGFLMNGYNLVAANELDKNIIQTNILNHSKYASADKFILGDITQQETKDNIIDACKGKQIDVILGGPPCQGFSYAGWRDPKDKRNQLFREFVSIVRVLKPKFFVMENVLGILTMRDGETIKDIIHAFKDEGYNIGAPLKLNAMWFGVPQKRKRVFIIGSLDENIKIEQPEPLFDYHDMFLPEPVTVRDAIGSLPKISDGGGHVEMEWELLNPTPYDLLMQRKIRFDEFYNMMCNKKKWRE</sequence>
<name>A0A095ZI38_9BACT</name>
<evidence type="ECO:0000256" key="5">
    <source>
        <dbReference type="ARBA" id="ARBA00047422"/>
    </source>
</evidence>
<evidence type="ECO:0000313" key="9">
    <source>
        <dbReference type="EMBL" id="KGF34415.1"/>
    </source>
</evidence>
<dbReference type="InterPro" id="IPR001525">
    <property type="entry name" value="C5_MeTfrase"/>
</dbReference>
<comment type="caution">
    <text evidence="6">Lacks conserved residue(s) required for the propagation of feature annotation.</text>
</comment>
<dbReference type="Proteomes" id="UP000029556">
    <property type="component" value="Unassembled WGS sequence"/>
</dbReference>
<keyword evidence="4" id="KW-0680">Restriction system</keyword>
<dbReference type="InterPro" id="IPR018117">
    <property type="entry name" value="C5_DNA_meth_AS"/>
</dbReference>
<dbReference type="Pfam" id="PF00145">
    <property type="entry name" value="DNA_methylase"/>
    <property type="match status" value="2"/>
</dbReference>
<dbReference type="Gene3D" id="3.40.50.150">
    <property type="entry name" value="Vaccinia Virus protein VP39"/>
    <property type="match status" value="1"/>
</dbReference>
<dbReference type="InterPro" id="IPR029063">
    <property type="entry name" value="SAM-dependent_MTases_sf"/>
</dbReference>
<dbReference type="GO" id="GO:0032259">
    <property type="term" value="P:methylation"/>
    <property type="evidence" value="ECO:0007669"/>
    <property type="project" value="UniProtKB-KW"/>
</dbReference>
<dbReference type="InterPro" id="IPR050390">
    <property type="entry name" value="C5-Methyltransferase"/>
</dbReference>